<feature type="domain" description="Chitin-binding type-2" evidence="2">
    <location>
        <begin position="147"/>
        <end position="207"/>
    </location>
</feature>
<dbReference type="PaxDb" id="6945-B7QHZ2"/>
<dbReference type="InterPro" id="IPR002557">
    <property type="entry name" value="Chitin-bd_dom"/>
</dbReference>
<dbReference type="SUPFAM" id="SSF57625">
    <property type="entry name" value="Invertebrate chitin-binding proteins"/>
    <property type="match status" value="1"/>
</dbReference>
<proteinExistence type="predicted"/>
<dbReference type="EMBL" id="DS942458">
    <property type="protein sequence ID" value="EEC18464.1"/>
    <property type="molecule type" value="Genomic_DNA"/>
</dbReference>
<name>B7QHZ2_IXOSC</name>
<dbReference type="EnsemblMetazoa" id="ISCW014912-RA">
    <property type="protein sequence ID" value="ISCW014912-PA"/>
    <property type="gene ID" value="ISCW014912"/>
</dbReference>
<dbReference type="PANTHER" id="PTHR22933">
    <property type="entry name" value="FI18007P1-RELATED"/>
    <property type="match status" value="1"/>
</dbReference>
<dbReference type="AlphaFoldDB" id="B7QHZ2"/>
<dbReference type="VEuPathDB" id="VectorBase:ISCW014912"/>
<dbReference type="VEuPathDB" id="VectorBase:ISCP_023932"/>
<dbReference type="PROSITE" id="PS50940">
    <property type="entry name" value="CHIT_BIND_II"/>
    <property type="match status" value="1"/>
</dbReference>
<dbReference type="VEuPathDB" id="VectorBase:ISCI014912"/>
<dbReference type="InterPro" id="IPR036508">
    <property type="entry name" value="Chitin-bd_dom_sf"/>
</dbReference>
<sequence>MRLWLSMTLFDGLRRQIQTTVRLRGSAGTTPQVHRLLTQEEQLQETTDPPEEGVLEEASSPEVVEAAADLEAEASEVLEVAAAVEDSGALVDLEAEASEVLVEEAEASEALEALEVVAAAAPEEVAEVLVPEVVAAVVAEAVMEETSFDCSAQEFQAGYYADVEARCQVFHICQADGRRDAFLCPVGTIFNQKYFVCDWWQNVQCDQSPSYYNLNGDLYKPGPSWSPHGGAPPQQPSYEQQPDYGRPEPPQPQPAPPAGGDYDQDDYDAPPARGYGGGGRRRGRLASASNWQAVYYYDQDQEQEQAYAPEQQQQVEPEQHK</sequence>
<evidence type="ECO:0000256" key="1">
    <source>
        <dbReference type="SAM" id="MobiDB-lite"/>
    </source>
</evidence>
<evidence type="ECO:0000313" key="5">
    <source>
        <dbReference type="Proteomes" id="UP000001555"/>
    </source>
</evidence>
<dbReference type="STRING" id="6945.B7QHZ2"/>
<feature type="compositionally biased region" description="Pro residues" evidence="1">
    <location>
        <begin position="247"/>
        <end position="257"/>
    </location>
</feature>
<dbReference type="GO" id="GO:0005576">
    <property type="term" value="C:extracellular region"/>
    <property type="evidence" value="ECO:0007669"/>
    <property type="project" value="InterPro"/>
</dbReference>
<accession>B7QHZ2</accession>
<reference evidence="3 5" key="1">
    <citation type="submission" date="2008-03" db="EMBL/GenBank/DDBJ databases">
        <title>Annotation of Ixodes scapularis.</title>
        <authorList>
            <consortium name="Ixodes scapularis Genome Project Consortium"/>
            <person name="Caler E."/>
            <person name="Hannick L.I."/>
            <person name="Bidwell S."/>
            <person name="Joardar V."/>
            <person name="Thiagarajan M."/>
            <person name="Amedeo P."/>
            <person name="Galinsky K.J."/>
            <person name="Schobel S."/>
            <person name="Inman J."/>
            <person name="Hostetler J."/>
            <person name="Miller J."/>
            <person name="Hammond M."/>
            <person name="Megy K."/>
            <person name="Lawson D."/>
            <person name="Kodira C."/>
            <person name="Sutton G."/>
            <person name="Meyer J."/>
            <person name="Hill C.A."/>
            <person name="Birren B."/>
            <person name="Nene V."/>
            <person name="Collins F."/>
            <person name="Alarcon-Chaidez F."/>
            <person name="Wikel S."/>
            <person name="Strausberg R."/>
        </authorList>
    </citation>
    <scope>NUCLEOTIDE SEQUENCE [LARGE SCALE GENOMIC DNA]</scope>
    <source>
        <strain evidence="5">Wikel</strain>
        <strain evidence="3">Wikel colony</strain>
    </source>
</reference>
<dbReference type="InParanoid" id="B7QHZ2"/>
<reference evidence="4" key="2">
    <citation type="submission" date="2020-05" db="UniProtKB">
        <authorList>
            <consortium name="EnsemblMetazoa"/>
        </authorList>
    </citation>
    <scope>IDENTIFICATION</scope>
    <source>
        <strain evidence="4">wikel</strain>
    </source>
</reference>
<feature type="region of interest" description="Disordered" evidence="1">
    <location>
        <begin position="223"/>
        <end position="284"/>
    </location>
</feature>
<evidence type="ECO:0000313" key="4">
    <source>
        <dbReference type="EnsemblMetazoa" id="ISCW014912-PA"/>
    </source>
</evidence>
<dbReference type="InterPro" id="IPR052976">
    <property type="entry name" value="Scoloptoxin-like"/>
</dbReference>
<protein>
    <submittedName>
        <fullName evidence="3 4">Cuticular protein, putative</fullName>
    </submittedName>
</protein>
<dbReference type="Proteomes" id="UP000001555">
    <property type="component" value="Unassembled WGS sequence"/>
</dbReference>
<dbReference type="OrthoDB" id="6364363at2759"/>
<dbReference type="GO" id="GO:0008061">
    <property type="term" value="F:chitin binding"/>
    <property type="evidence" value="ECO:0007669"/>
    <property type="project" value="InterPro"/>
</dbReference>
<dbReference type="Pfam" id="PF01607">
    <property type="entry name" value="CBM_14"/>
    <property type="match status" value="1"/>
</dbReference>
<dbReference type="EMBL" id="ABJB010293311">
    <property type="status" value="NOT_ANNOTATED_CDS"/>
    <property type="molecule type" value="Genomic_DNA"/>
</dbReference>
<keyword evidence="5" id="KW-1185">Reference proteome</keyword>
<gene>
    <name evidence="3" type="ORF">IscW_ISCW014912</name>
</gene>
<organism>
    <name type="scientific">Ixodes scapularis</name>
    <name type="common">Black-legged tick</name>
    <name type="synonym">Deer tick</name>
    <dbReference type="NCBI Taxonomy" id="6945"/>
    <lineage>
        <taxon>Eukaryota</taxon>
        <taxon>Metazoa</taxon>
        <taxon>Ecdysozoa</taxon>
        <taxon>Arthropoda</taxon>
        <taxon>Chelicerata</taxon>
        <taxon>Arachnida</taxon>
        <taxon>Acari</taxon>
        <taxon>Parasitiformes</taxon>
        <taxon>Ixodida</taxon>
        <taxon>Ixodoidea</taxon>
        <taxon>Ixodidae</taxon>
        <taxon>Ixodinae</taxon>
        <taxon>Ixodes</taxon>
    </lineage>
</organism>
<evidence type="ECO:0000313" key="3">
    <source>
        <dbReference type="EMBL" id="EEC18464.1"/>
    </source>
</evidence>
<dbReference type="HOGENOM" id="CLU_866795_0_0_1"/>
<dbReference type="Gene3D" id="2.170.140.10">
    <property type="entry name" value="Chitin binding domain"/>
    <property type="match status" value="1"/>
</dbReference>
<feature type="region of interest" description="Disordered" evidence="1">
    <location>
        <begin position="302"/>
        <end position="321"/>
    </location>
</feature>
<evidence type="ECO:0000259" key="2">
    <source>
        <dbReference type="PROSITE" id="PS50940"/>
    </source>
</evidence>
<dbReference type="PANTHER" id="PTHR22933:SF43">
    <property type="entry name" value="LP10131P"/>
    <property type="match status" value="1"/>
</dbReference>
<dbReference type="SMART" id="SM00494">
    <property type="entry name" value="ChtBD2"/>
    <property type="match status" value="1"/>
</dbReference>